<gene>
    <name evidence="8" type="ORF">A1353_18600</name>
</gene>
<dbReference type="InterPro" id="IPR022781">
    <property type="entry name" value="Flagellar_biosynth_FliO"/>
</dbReference>
<evidence type="ECO:0000256" key="5">
    <source>
        <dbReference type="ARBA" id="ARBA00023143"/>
    </source>
</evidence>
<evidence type="ECO:0000313" key="8">
    <source>
        <dbReference type="EMBL" id="OAI01008.1"/>
    </source>
</evidence>
<dbReference type="NCBIfam" id="TIGR03500">
    <property type="entry name" value="FliO_TIGR"/>
    <property type="match status" value="1"/>
</dbReference>
<accession>A0A177M5K7</accession>
<dbReference type="EMBL" id="LUUH01000072">
    <property type="protein sequence ID" value="OAI01008.1"/>
    <property type="molecule type" value="Genomic_DNA"/>
</dbReference>
<dbReference type="RefSeq" id="WP_064037667.1">
    <property type="nucleotide sequence ID" value="NZ_LUUH01000072.1"/>
</dbReference>
<evidence type="ECO:0000256" key="7">
    <source>
        <dbReference type="RuleBase" id="RU362064"/>
    </source>
</evidence>
<dbReference type="InterPro" id="IPR052205">
    <property type="entry name" value="FliO/MopB"/>
</dbReference>
<evidence type="ECO:0000256" key="2">
    <source>
        <dbReference type="ARBA" id="ARBA00022692"/>
    </source>
</evidence>
<protein>
    <recommendedName>
        <fullName evidence="7">Flagellar protein</fullName>
    </recommendedName>
</protein>
<dbReference type="Pfam" id="PF04347">
    <property type="entry name" value="FliO"/>
    <property type="match status" value="1"/>
</dbReference>
<evidence type="ECO:0000313" key="9">
    <source>
        <dbReference type="Proteomes" id="UP000077763"/>
    </source>
</evidence>
<evidence type="ECO:0000256" key="3">
    <source>
        <dbReference type="ARBA" id="ARBA00022989"/>
    </source>
</evidence>
<comment type="caution">
    <text evidence="8">The sequence shown here is derived from an EMBL/GenBank/DDBJ whole genome shotgun (WGS) entry which is preliminary data.</text>
</comment>
<dbReference type="GO" id="GO:0009425">
    <property type="term" value="C:bacterial-type flagellum basal body"/>
    <property type="evidence" value="ECO:0007669"/>
    <property type="project" value="UniProtKB-SubCell"/>
</dbReference>
<evidence type="ECO:0000256" key="1">
    <source>
        <dbReference type="ARBA" id="ARBA00022475"/>
    </source>
</evidence>
<keyword evidence="8" id="KW-0969">Cilium</keyword>
<dbReference type="Proteomes" id="UP000077763">
    <property type="component" value="Unassembled WGS sequence"/>
</dbReference>
<keyword evidence="3 7" id="KW-1133">Transmembrane helix</keyword>
<keyword evidence="8" id="KW-0966">Cell projection</keyword>
<keyword evidence="5 7" id="KW-0975">Bacterial flagellum</keyword>
<evidence type="ECO:0000256" key="4">
    <source>
        <dbReference type="ARBA" id="ARBA00023136"/>
    </source>
</evidence>
<reference evidence="8 9" key="1">
    <citation type="submission" date="2016-03" db="EMBL/GenBank/DDBJ databases">
        <authorList>
            <person name="Ploux O."/>
        </authorList>
    </citation>
    <scope>NUCLEOTIDE SEQUENCE [LARGE SCALE GENOMIC DNA]</scope>
    <source>
        <strain evidence="8 9">R-45371</strain>
    </source>
</reference>
<organism evidence="8 9">
    <name type="scientific">Methylomonas methanica</name>
    <dbReference type="NCBI Taxonomy" id="421"/>
    <lineage>
        <taxon>Bacteria</taxon>
        <taxon>Pseudomonadati</taxon>
        <taxon>Pseudomonadota</taxon>
        <taxon>Gammaproteobacteria</taxon>
        <taxon>Methylococcales</taxon>
        <taxon>Methylococcaceae</taxon>
        <taxon>Methylomonas</taxon>
    </lineage>
</organism>
<proteinExistence type="inferred from homology"/>
<comment type="similarity">
    <text evidence="6 7">Belongs to the FliO/MopB family.</text>
</comment>
<evidence type="ECO:0000256" key="6">
    <source>
        <dbReference type="ARBA" id="ARBA00037937"/>
    </source>
</evidence>
<keyword evidence="8" id="KW-0282">Flagellum</keyword>
<feature type="transmembrane region" description="Helical" evidence="7">
    <location>
        <begin position="40"/>
        <end position="61"/>
    </location>
</feature>
<keyword evidence="2 7" id="KW-0812">Transmembrane</keyword>
<dbReference type="GO" id="GO:0005886">
    <property type="term" value="C:plasma membrane"/>
    <property type="evidence" value="ECO:0007669"/>
    <property type="project" value="UniProtKB-SubCell"/>
</dbReference>
<dbReference type="GO" id="GO:0044781">
    <property type="term" value="P:bacterial-type flagellum organization"/>
    <property type="evidence" value="ECO:0007669"/>
    <property type="project" value="UniProtKB-UniRule"/>
</dbReference>
<dbReference type="PANTHER" id="PTHR38766:SF1">
    <property type="entry name" value="FLAGELLAR PROTEIN FLIO"/>
    <property type="match status" value="1"/>
</dbReference>
<comment type="subcellular location">
    <subcellularLocation>
        <location evidence="7">Cell membrane</location>
    </subcellularLocation>
    <subcellularLocation>
        <location evidence="7">Bacterial flagellum basal body</location>
    </subcellularLocation>
</comment>
<name>A0A177M5K7_METMH</name>
<keyword evidence="1 7" id="KW-1003">Cell membrane</keyword>
<sequence length="147" mass="15902">MSVSRLTTLIVSLSIAPYVWADEAATLPRQATKVVSSGDVAQWLLALILVLAVFFLSVWLLRKSGGLAFVGKSQLAVLAGVSLGMREKLVLVKVGEKQLLLGVSGGRIDKLLELEGDQRLFMNSAEGQETSVFAKKLLQVMQGKHHD</sequence>
<dbReference type="AlphaFoldDB" id="A0A177M5K7"/>
<dbReference type="PANTHER" id="PTHR38766">
    <property type="entry name" value="FLAGELLAR PROTEIN FLIO"/>
    <property type="match status" value="1"/>
</dbReference>
<keyword evidence="4 7" id="KW-0472">Membrane</keyword>